<dbReference type="Proteomes" id="UP000648187">
    <property type="component" value="Unassembled WGS sequence"/>
</dbReference>
<dbReference type="CDD" id="cd15517">
    <property type="entry name" value="PHD_TCF19_like"/>
    <property type="match status" value="1"/>
</dbReference>
<organism evidence="2 3">
    <name type="scientific">Spodoptera exigua</name>
    <name type="common">Beet armyworm</name>
    <name type="synonym">Noctua fulgens</name>
    <dbReference type="NCBI Taxonomy" id="7107"/>
    <lineage>
        <taxon>Eukaryota</taxon>
        <taxon>Metazoa</taxon>
        <taxon>Ecdysozoa</taxon>
        <taxon>Arthropoda</taxon>
        <taxon>Hexapoda</taxon>
        <taxon>Insecta</taxon>
        <taxon>Pterygota</taxon>
        <taxon>Neoptera</taxon>
        <taxon>Endopterygota</taxon>
        <taxon>Lepidoptera</taxon>
        <taxon>Glossata</taxon>
        <taxon>Ditrysia</taxon>
        <taxon>Noctuoidea</taxon>
        <taxon>Noctuidae</taxon>
        <taxon>Amphipyrinae</taxon>
        <taxon>Spodoptera</taxon>
    </lineage>
</organism>
<gene>
    <name evidence="2" type="ORF">HW555_012820</name>
</gene>
<dbReference type="EMBL" id="JACKWZ010000518">
    <property type="protein sequence ID" value="KAF9407016.1"/>
    <property type="molecule type" value="Genomic_DNA"/>
</dbReference>
<feature type="region of interest" description="Disordered" evidence="1">
    <location>
        <begin position="111"/>
        <end position="159"/>
    </location>
</feature>
<evidence type="ECO:0000313" key="2">
    <source>
        <dbReference type="EMBL" id="KAF9407016.1"/>
    </source>
</evidence>
<feature type="compositionally biased region" description="Basic residues" evidence="1">
    <location>
        <begin position="125"/>
        <end position="152"/>
    </location>
</feature>
<keyword evidence="3" id="KW-1185">Reference proteome</keyword>
<dbReference type="AlphaFoldDB" id="A0A835KZ90"/>
<reference evidence="2" key="1">
    <citation type="submission" date="2020-08" db="EMBL/GenBank/DDBJ databases">
        <title>Spodoptera exigua strain:BAW_Kor-Di-RS1 Genome sequencing and assembly.</title>
        <authorList>
            <person name="Kim J."/>
            <person name="Nam H.Y."/>
            <person name="Kwon M."/>
            <person name="Choi J.H."/>
            <person name="Cho S.R."/>
            <person name="Kim G.-H."/>
        </authorList>
    </citation>
    <scope>NUCLEOTIDE SEQUENCE</scope>
    <source>
        <strain evidence="2">BAW_Kor-Di-RS1</strain>
        <tissue evidence="2">Whole-body</tissue>
    </source>
</reference>
<comment type="caution">
    <text evidence="2">The sequence shown here is derived from an EMBL/GenBank/DDBJ whole genome shotgun (WGS) entry which is preliminary data.</text>
</comment>
<protein>
    <submittedName>
        <fullName evidence="2">Uncharacterized protein</fullName>
    </submittedName>
</protein>
<accession>A0A835KZ90</accession>
<evidence type="ECO:0000256" key="1">
    <source>
        <dbReference type="SAM" id="MobiDB-lite"/>
    </source>
</evidence>
<evidence type="ECO:0000313" key="3">
    <source>
        <dbReference type="Proteomes" id="UP000648187"/>
    </source>
</evidence>
<feature type="compositionally biased region" description="Basic and acidic residues" evidence="1">
    <location>
        <begin position="111"/>
        <end position="123"/>
    </location>
</feature>
<sequence length="465" mass="52531">MADKRKKDSMFHSTDELRNKIFITKNLYQKFSVRAYLPGHPTSDPIANDLKLQCPNKAPSMTSQVMRNYKRKTERGKVSIELKPLPKAPPRLSKTTKLRIRKSAILTDTPEKNALAEEKETRGKSNSKIKKQKVEKRVGKKKTAVTIKRNKKEAKDADENDSEVDSMEWYCLICCDSYSNSQPGEQWIECVTRKNWAHSKCLKSKNVRSYIIFIYLRVYKVDYSINVFMVHPLTYPGYVNISPIALQGTSNSLGSGPNSTPIGCAPLLVDDDDAIGLVTGLEDDDDDGEVTDGTVEKTNDMNGIEFKIHLPTGAPPLRYGFPRPYQRPQTLGFSQEASRFKRVYHDPLGKAYVHQGKSSDNDDDYLSRKQNPKTLAQKSLTTIQRSHDASKTATALLPISNVLKTKPYLVLIRVDFVALKCPYNIVRLRNGKRDTFYSHTVPFDTILSLDVLAVFDARFAPVLTS</sequence>
<name>A0A835KZ90_SPOEX</name>
<proteinExistence type="predicted"/>